<protein>
    <submittedName>
        <fullName evidence="3">G7607 protein</fullName>
    </submittedName>
</protein>
<feature type="transmembrane region" description="Helical" evidence="2">
    <location>
        <begin position="168"/>
        <end position="190"/>
    </location>
</feature>
<dbReference type="Proteomes" id="UP001497392">
    <property type="component" value="Unassembled WGS sequence"/>
</dbReference>
<keyword evidence="2" id="KW-1133">Transmembrane helix</keyword>
<keyword evidence="4" id="KW-1185">Reference proteome</keyword>
<name>A0ABP1FY94_9CHLO</name>
<sequence length="314" mass="32315">MGSARSDCWKKVKRGVQSAYTKYSGYSTIKQGSILIAPIALILIIIAVVQATVPVPSAAQPPAAAAGSPHAPSETASTGLSANGLVSTLGAGAAQLLSPQRIPALQTVVETVMLTYVEGLEARKACFPDTSAPAAYAAVLAEQGVIYSLGVVAGQYIVPGITNTTVHASMLVMTSSAIAAMDAAVLKAMIENKATKAQALSTAKVVTGCIFALGLILLSSLVQLGHDWLLDAIMKIRLAAKVFSGVTKFKRKPTTPPPQADAAPLNPVQENPASPSGSPITSQEMSHRSNPKKTGALQLTNKGAEGEDALSDVF</sequence>
<evidence type="ECO:0000256" key="2">
    <source>
        <dbReference type="SAM" id="Phobius"/>
    </source>
</evidence>
<comment type="caution">
    <text evidence="3">The sequence shown here is derived from an EMBL/GenBank/DDBJ whole genome shotgun (WGS) entry which is preliminary data.</text>
</comment>
<evidence type="ECO:0000256" key="1">
    <source>
        <dbReference type="SAM" id="MobiDB-lite"/>
    </source>
</evidence>
<evidence type="ECO:0000313" key="4">
    <source>
        <dbReference type="Proteomes" id="UP001497392"/>
    </source>
</evidence>
<keyword evidence="2" id="KW-0812">Transmembrane</keyword>
<keyword evidence="2" id="KW-0472">Membrane</keyword>
<dbReference type="EMBL" id="CAXHTA020000011">
    <property type="protein sequence ID" value="CAL5224851.1"/>
    <property type="molecule type" value="Genomic_DNA"/>
</dbReference>
<feature type="region of interest" description="Disordered" evidence="1">
    <location>
        <begin position="249"/>
        <end position="314"/>
    </location>
</feature>
<proteinExistence type="predicted"/>
<accession>A0ABP1FY94</accession>
<reference evidence="3 4" key="1">
    <citation type="submission" date="2024-06" db="EMBL/GenBank/DDBJ databases">
        <authorList>
            <person name="Kraege A."/>
            <person name="Thomma B."/>
        </authorList>
    </citation>
    <scope>NUCLEOTIDE SEQUENCE [LARGE SCALE GENOMIC DNA]</scope>
</reference>
<evidence type="ECO:0000313" key="3">
    <source>
        <dbReference type="EMBL" id="CAL5224851.1"/>
    </source>
</evidence>
<organism evidence="3 4">
    <name type="scientific">Coccomyxa viridis</name>
    <dbReference type="NCBI Taxonomy" id="1274662"/>
    <lineage>
        <taxon>Eukaryota</taxon>
        <taxon>Viridiplantae</taxon>
        <taxon>Chlorophyta</taxon>
        <taxon>core chlorophytes</taxon>
        <taxon>Trebouxiophyceae</taxon>
        <taxon>Trebouxiophyceae incertae sedis</taxon>
        <taxon>Coccomyxaceae</taxon>
        <taxon>Coccomyxa</taxon>
    </lineage>
</organism>
<feature type="transmembrane region" description="Helical" evidence="2">
    <location>
        <begin position="32"/>
        <end position="53"/>
    </location>
</feature>
<feature type="transmembrane region" description="Helical" evidence="2">
    <location>
        <begin position="202"/>
        <end position="222"/>
    </location>
</feature>
<gene>
    <name evidence="3" type="primary">g7607</name>
    <name evidence="3" type="ORF">VP750_LOCUS6510</name>
</gene>
<feature type="compositionally biased region" description="Polar residues" evidence="1">
    <location>
        <begin position="268"/>
        <end position="284"/>
    </location>
</feature>